<dbReference type="Gene3D" id="3.40.50.1820">
    <property type="entry name" value="alpha/beta hydrolase"/>
    <property type="match status" value="1"/>
</dbReference>
<evidence type="ECO:0000259" key="8">
    <source>
        <dbReference type="Pfam" id="PF17106"/>
    </source>
</evidence>
<sequence>MTFSPVGRSRKQSGNSHRQDPSDESGSSYEKPPSAFPDGVKVLHDCADAAVDICFVHGLTGDRDSTWTAQGEFWPQTLLPLKLPGARILSYGYDAYIAKATSTASENRLIDHATNLLTDLTNDRALNDAPNRPLIFIAHSLGGLVCKETILMSRNNPEHHLRGIFESLRGIVFMGTPHKGSWVADWAKIPASALGLIKSTNKSLLQILETNNQLLESLQIRFWSMIRELREDGRRLEVTCFFEELPLPVVGKVVSKESATLEGYSAFSIHANHGDMVRFRSVEDNGYKRLLGELVRWKAQLSAPASAAASRAETQANQRFGSSYNHFGSGLQFNAPGGTQNNNTGNGVQFLGSISGPVQFG</sequence>
<evidence type="ECO:0000256" key="1">
    <source>
        <dbReference type="ARBA" id="ARBA00004173"/>
    </source>
</evidence>
<evidence type="ECO:0000256" key="5">
    <source>
        <dbReference type="ARBA" id="ARBA00023128"/>
    </source>
</evidence>
<evidence type="ECO:0000256" key="4">
    <source>
        <dbReference type="ARBA" id="ARBA00022824"/>
    </source>
</evidence>
<dbReference type="InterPro" id="IPR029058">
    <property type="entry name" value="AB_hydrolase_fold"/>
</dbReference>
<dbReference type="GO" id="GO:0005783">
    <property type="term" value="C:endoplasmic reticulum"/>
    <property type="evidence" value="ECO:0007669"/>
    <property type="project" value="UniProtKB-SubCell"/>
</dbReference>
<organism evidence="9 10">
    <name type="scientific">Lasiosphaeris hirsuta</name>
    <dbReference type="NCBI Taxonomy" id="260670"/>
    <lineage>
        <taxon>Eukaryota</taxon>
        <taxon>Fungi</taxon>
        <taxon>Dikarya</taxon>
        <taxon>Ascomycota</taxon>
        <taxon>Pezizomycotina</taxon>
        <taxon>Sordariomycetes</taxon>
        <taxon>Sordariomycetidae</taxon>
        <taxon>Sordariales</taxon>
        <taxon>Lasiosphaeriaceae</taxon>
        <taxon>Lasiosphaeris</taxon>
    </lineage>
</organism>
<dbReference type="InterPro" id="IPR031353">
    <property type="entry name" value="NACHT_sigma"/>
</dbReference>
<dbReference type="GO" id="GO:0016020">
    <property type="term" value="C:membrane"/>
    <property type="evidence" value="ECO:0007669"/>
    <property type="project" value="UniProtKB-SubCell"/>
</dbReference>
<accession>A0AA40ARV5</accession>
<dbReference type="EMBL" id="JAUKUA010000003">
    <property type="protein sequence ID" value="KAK0720822.1"/>
    <property type="molecule type" value="Genomic_DNA"/>
</dbReference>
<evidence type="ECO:0000256" key="2">
    <source>
        <dbReference type="ARBA" id="ARBA00004240"/>
    </source>
</evidence>
<protein>
    <submittedName>
        <fullName evidence="9">Alpha/Beta hydrolase protein</fullName>
    </submittedName>
</protein>
<dbReference type="AlphaFoldDB" id="A0AA40ARV5"/>
<dbReference type="PANTHER" id="PTHR48182">
    <property type="entry name" value="PROTEIN SERAC1"/>
    <property type="match status" value="1"/>
</dbReference>
<keyword evidence="6" id="KW-0472">Membrane</keyword>
<dbReference type="GO" id="GO:0016787">
    <property type="term" value="F:hydrolase activity"/>
    <property type="evidence" value="ECO:0007669"/>
    <property type="project" value="UniProtKB-KW"/>
</dbReference>
<gene>
    <name evidence="9" type="ORF">B0H67DRAFT_600203</name>
</gene>
<dbReference type="SUPFAM" id="SSF53474">
    <property type="entry name" value="alpha/beta-Hydrolases"/>
    <property type="match status" value="1"/>
</dbReference>
<keyword evidence="9" id="KW-0378">Hydrolase</keyword>
<dbReference type="PANTHER" id="PTHR48182:SF2">
    <property type="entry name" value="PROTEIN SERAC1"/>
    <property type="match status" value="1"/>
</dbReference>
<evidence type="ECO:0000256" key="6">
    <source>
        <dbReference type="ARBA" id="ARBA00023136"/>
    </source>
</evidence>
<keyword evidence="5" id="KW-0496">Mitochondrion</keyword>
<comment type="caution">
    <text evidence="9">The sequence shown here is derived from an EMBL/GenBank/DDBJ whole genome shotgun (WGS) entry which is preliminary data.</text>
</comment>
<dbReference type="GO" id="GO:0005739">
    <property type="term" value="C:mitochondrion"/>
    <property type="evidence" value="ECO:0007669"/>
    <property type="project" value="UniProtKB-SubCell"/>
</dbReference>
<feature type="region of interest" description="Disordered" evidence="7">
    <location>
        <begin position="1"/>
        <end position="34"/>
    </location>
</feature>
<evidence type="ECO:0000313" key="9">
    <source>
        <dbReference type="EMBL" id="KAK0720822.1"/>
    </source>
</evidence>
<dbReference type="Pfam" id="PF17106">
    <property type="entry name" value="NACHT_sigma"/>
    <property type="match status" value="1"/>
</dbReference>
<dbReference type="InterPro" id="IPR052374">
    <property type="entry name" value="SERAC1"/>
</dbReference>
<feature type="domain" description="NACHT-NTPase sigma" evidence="8">
    <location>
        <begin position="322"/>
        <end position="361"/>
    </location>
</feature>
<evidence type="ECO:0000256" key="3">
    <source>
        <dbReference type="ARBA" id="ARBA00004370"/>
    </source>
</evidence>
<name>A0AA40ARV5_9PEZI</name>
<keyword evidence="4" id="KW-0256">Endoplasmic reticulum</keyword>
<keyword evidence="10" id="KW-1185">Reference proteome</keyword>
<evidence type="ECO:0000313" key="10">
    <source>
        <dbReference type="Proteomes" id="UP001172102"/>
    </source>
</evidence>
<dbReference type="Proteomes" id="UP001172102">
    <property type="component" value="Unassembled WGS sequence"/>
</dbReference>
<proteinExistence type="predicted"/>
<reference evidence="9" key="1">
    <citation type="submission" date="2023-06" db="EMBL/GenBank/DDBJ databases">
        <title>Genome-scale phylogeny and comparative genomics of the fungal order Sordariales.</title>
        <authorList>
            <consortium name="Lawrence Berkeley National Laboratory"/>
            <person name="Hensen N."/>
            <person name="Bonometti L."/>
            <person name="Westerberg I."/>
            <person name="Brannstrom I.O."/>
            <person name="Guillou S."/>
            <person name="Cros-Aarteil S."/>
            <person name="Calhoun S."/>
            <person name="Haridas S."/>
            <person name="Kuo A."/>
            <person name="Mondo S."/>
            <person name="Pangilinan J."/>
            <person name="Riley R."/>
            <person name="Labutti K."/>
            <person name="Andreopoulos B."/>
            <person name="Lipzen A."/>
            <person name="Chen C."/>
            <person name="Yanf M."/>
            <person name="Daum C."/>
            <person name="Ng V."/>
            <person name="Clum A."/>
            <person name="Steindorff A."/>
            <person name="Ohm R."/>
            <person name="Martin F."/>
            <person name="Silar P."/>
            <person name="Natvig D."/>
            <person name="Lalanne C."/>
            <person name="Gautier V."/>
            <person name="Ament-Velasquez S.L."/>
            <person name="Kruys A."/>
            <person name="Hutchinson M.I."/>
            <person name="Powell A.J."/>
            <person name="Barry K."/>
            <person name="Miller A.N."/>
            <person name="Grigoriev I.V."/>
            <person name="Debuchy R."/>
            <person name="Gladieux P."/>
            <person name="Thoren M.H."/>
            <person name="Johannesson H."/>
        </authorList>
    </citation>
    <scope>NUCLEOTIDE SEQUENCE</scope>
    <source>
        <strain evidence="9">SMH4607-1</strain>
    </source>
</reference>
<comment type="subcellular location">
    <subcellularLocation>
        <location evidence="2">Endoplasmic reticulum</location>
    </subcellularLocation>
    <subcellularLocation>
        <location evidence="3">Membrane</location>
    </subcellularLocation>
    <subcellularLocation>
        <location evidence="1">Mitochondrion</location>
    </subcellularLocation>
</comment>
<evidence type="ECO:0000256" key="7">
    <source>
        <dbReference type="SAM" id="MobiDB-lite"/>
    </source>
</evidence>